<protein>
    <submittedName>
        <fullName evidence="2">Uncharacterized protein</fullName>
    </submittedName>
</protein>
<feature type="compositionally biased region" description="Basic and acidic residues" evidence="1">
    <location>
        <begin position="378"/>
        <end position="387"/>
    </location>
</feature>
<feature type="compositionally biased region" description="Basic residues" evidence="1">
    <location>
        <begin position="1"/>
        <end position="12"/>
    </location>
</feature>
<feature type="compositionally biased region" description="Polar residues" evidence="1">
    <location>
        <begin position="347"/>
        <end position="361"/>
    </location>
</feature>
<reference evidence="2 3" key="1">
    <citation type="journal article" date="2018" name="Front. Microbiol.">
        <title>Genome-Wide Analysis of Corynespora cassiicola Leaf Fall Disease Putative Effectors.</title>
        <authorList>
            <person name="Lopez D."/>
            <person name="Ribeiro S."/>
            <person name="Label P."/>
            <person name="Fumanal B."/>
            <person name="Venisse J.S."/>
            <person name="Kohler A."/>
            <person name="de Oliveira R.R."/>
            <person name="Labutti K."/>
            <person name="Lipzen A."/>
            <person name="Lail K."/>
            <person name="Bauer D."/>
            <person name="Ohm R.A."/>
            <person name="Barry K.W."/>
            <person name="Spatafora J."/>
            <person name="Grigoriev I.V."/>
            <person name="Martin F.M."/>
            <person name="Pujade-Renaud V."/>
        </authorList>
    </citation>
    <scope>NUCLEOTIDE SEQUENCE [LARGE SCALE GENOMIC DNA]</scope>
    <source>
        <strain evidence="2 3">Philippines</strain>
    </source>
</reference>
<feature type="compositionally biased region" description="Low complexity" evidence="1">
    <location>
        <begin position="321"/>
        <end position="339"/>
    </location>
</feature>
<feature type="compositionally biased region" description="Polar residues" evidence="1">
    <location>
        <begin position="194"/>
        <end position="208"/>
    </location>
</feature>
<feature type="compositionally biased region" description="Polar residues" evidence="1">
    <location>
        <begin position="239"/>
        <end position="250"/>
    </location>
</feature>
<keyword evidence="3" id="KW-1185">Reference proteome</keyword>
<feature type="region of interest" description="Disordered" evidence="1">
    <location>
        <begin position="182"/>
        <end position="309"/>
    </location>
</feature>
<evidence type="ECO:0000313" key="3">
    <source>
        <dbReference type="Proteomes" id="UP000240883"/>
    </source>
</evidence>
<dbReference type="EMBL" id="KZ678130">
    <property type="protein sequence ID" value="PSN72252.1"/>
    <property type="molecule type" value="Genomic_DNA"/>
</dbReference>
<dbReference type="Proteomes" id="UP000240883">
    <property type="component" value="Unassembled WGS sequence"/>
</dbReference>
<feature type="compositionally biased region" description="Basic and acidic residues" evidence="1">
    <location>
        <begin position="254"/>
        <end position="268"/>
    </location>
</feature>
<feature type="compositionally biased region" description="Acidic residues" evidence="1">
    <location>
        <begin position="272"/>
        <end position="294"/>
    </location>
</feature>
<evidence type="ECO:0000313" key="2">
    <source>
        <dbReference type="EMBL" id="PSN72252.1"/>
    </source>
</evidence>
<accession>A0A2T2P3L5</accession>
<dbReference type="AlphaFoldDB" id="A0A2T2P3L5"/>
<name>A0A2T2P3L5_CORCC</name>
<gene>
    <name evidence="2" type="ORF">BS50DRAFT_247295</name>
</gene>
<organism evidence="2 3">
    <name type="scientific">Corynespora cassiicola Philippines</name>
    <dbReference type="NCBI Taxonomy" id="1448308"/>
    <lineage>
        <taxon>Eukaryota</taxon>
        <taxon>Fungi</taxon>
        <taxon>Dikarya</taxon>
        <taxon>Ascomycota</taxon>
        <taxon>Pezizomycotina</taxon>
        <taxon>Dothideomycetes</taxon>
        <taxon>Pleosporomycetidae</taxon>
        <taxon>Pleosporales</taxon>
        <taxon>Corynesporascaceae</taxon>
        <taxon>Corynespora</taxon>
    </lineage>
</organism>
<proteinExistence type="predicted"/>
<feature type="compositionally biased region" description="Basic and acidic residues" evidence="1">
    <location>
        <begin position="182"/>
        <end position="192"/>
    </location>
</feature>
<sequence>MTYARPRAHPHKSPSVQTAQMVSYPHPTSPLPHTHLFFPDLAGTGGSGLSLPTSNNLFWSSPVHQGWDSPVVRTRQVINSADQTGDYELCGIPNHYQYYTAVPVLEGRRNETVDKGTQVDMDLLDSEAVCGDEDVKVEDSLTDFEGEIVGEGEGKESVVSLTPTAADTENAPLSYAIASETKNTELDCEPKDNNLVSDDQNINSNSEAGSLRRSRRVEERKLQAENIDAESYVEPEDNATVSNDQDTNPAPETEPLRRSGRVEARKLQTENTDVDFDFDVNPEDNDIVSNDEDVNSTADARSLRRNKRAEVRRLQAAALSARLQTATSTATATASSAAEGSRRSTRNQTGDQKEQVQTASSAAEGPKRSTRSQAAAQRELEEKERMESNVGLRTRSHRHAGLCWMSS</sequence>
<feature type="compositionally biased region" description="Acidic residues" evidence="1">
    <location>
        <begin position="227"/>
        <end position="237"/>
    </location>
</feature>
<feature type="region of interest" description="Disordered" evidence="1">
    <location>
        <begin position="321"/>
        <end position="394"/>
    </location>
</feature>
<evidence type="ECO:0000256" key="1">
    <source>
        <dbReference type="SAM" id="MobiDB-lite"/>
    </source>
</evidence>
<feature type="region of interest" description="Disordered" evidence="1">
    <location>
        <begin position="1"/>
        <end position="25"/>
    </location>
</feature>